<evidence type="ECO:0000256" key="2">
    <source>
        <dbReference type="ARBA" id="ARBA00022695"/>
    </source>
</evidence>
<protein>
    <submittedName>
        <fullName evidence="4">Nucleotidyl transferase</fullName>
    </submittedName>
</protein>
<evidence type="ECO:0000259" key="3">
    <source>
        <dbReference type="Pfam" id="PF00483"/>
    </source>
</evidence>
<evidence type="ECO:0000256" key="1">
    <source>
        <dbReference type="ARBA" id="ARBA00022679"/>
    </source>
</evidence>
<feature type="domain" description="Nucleotidyl transferase" evidence="3">
    <location>
        <begin position="2"/>
        <end position="145"/>
    </location>
</feature>
<proteinExistence type="predicted"/>
<organism evidence="4">
    <name type="scientific">Candidatus Kentrum sp. LFY</name>
    <dbReference type="NCBI Taxonomy" id="2126342"/>
    <lineage>
        <taxon>Bacteria</taxon>
        <taxon>Pseudomonadati</taxon>
        <taxon>Pseudomonadota</taxon>
        <taxon>Gammaproteobacteria</taxon>
        <taxon>Candidatus Kentrum</taxon>
    </lineage>
</organism>
<dbReference type="Pfam" id="PF00483">
    <property type="entry name" value="NTP_transferase"/>
    <property type="match status" value="1"/>
</dbReference>
<gene>
    <name evidence="4" type="ORF">BECKLFY1418B_GA0070995_101019</name>
</gene>
<dbReference type="CDD" id="cd06422">
    <property type="entry name" value="NTP_transferase_like_1"/>
    <property type="match status" value="1"/>
</dbReference>
<evidence type="ECO:0000313" key="4">
    <source>
        <dbReference type="EMBL" id="VFJ88423.1"/>
    </source>
</evidence>
<dbReference type="Gene3D" id="3.90.550.10">
    <property type="entry name" value="Spore Coat Polysaccharide Biosynthesis Protein SpsA, Chain A"/>
    <property type="match status" value="1"/>
</dbReference>
<name>A0A450U8V5_9GAMM</name>
<dbReference type="GO" id="GO:0016779">
    <property type="term" value="F:nucleotidyltransferase activity"/>
    <property type="evidence" value="ECO:0007669"/>
    <property type="project" value="UniProtKB-KW"/>
</dbReference>
<dbReference type="InterPro" id="IPR050065">
    <property type="entry name" value="GlmU-like"/>
</dbReference>
<dbReference type="InterPro" id="IPR005835">
    <property type="entry name" value="NTP_transferase_dom"/>
</dbReference>
<dbReference type="AlphaFoldDB" id="A0A450U8V5"/>
<reference evidence="4" key="1">
    <citation type="submission" date="2019-02" db="EMBL/GenBank/DDBJ databases">
        <authorList>
            <person name="Gruber-Vodicka R. H."/>
            <person name="Seah K. B. B."/>
        </authorList>
    </citation>
    <scope>NUCLEOTIDE SEQUENCE</scope>
    <source>
        <strain evidence="4">BECK_M7</strain>
    </source>
</reference>
<dbReference type="InterPro" id="IPR029044">
    <property type="entry name" value="Nucleotide-diphossugar_trans"/>
</dbReference>
<dbReference type="PANTHER" id="PTHR43584:SF8">
    <property type="entry name" value="N-ACETYLMURAMATE ALPHA-1-PHOSPHATE URIDYLYLTRANSFERASE"/>
    <property type="match status" value="1"/>
</dbReference>
<dbReference type="EMBL" id="CAADFF010000010">
    <property type="protein sequence ID" value="VFJ88423.1"/>
    <property type="molecule type" value="Genomic_DNA"/>
</dbReference>
<dbReference type="SUPFAM" id="SSF53448">
    <property type="entry name" value="Nucleotide-diphospho-sugar transferases"/>
    <property type="match status" value="1"/>
</dbReference>
<accession>A0A450U8V5</accession>
<dbReference type="PANTHER" id="PTHR43584">
    <property type="entry name" value="NUCLEOTIDYL TRANSFERASE"/>
    <property type="match status" value="1"/>
</dbReference>
<sequence>MKAMILAAGRGERMRPLTDTIPKPLLPVGGRPLVARLIGRLIREGYADIVVNHAYLGAHIEKALGDGRKFGARIRYSREQVGALDTGGGIRNALPLLGEDPFLVVNGDIWTDYPFSRLMNEPRHLAHLVLVTNPSHNRKGDFGLIPSPITKLPAGRGGIGDWPVSHEKVSDGRVSNQEGERLTFSGLGVYRPELFFDWEGNFPLGQVLRHAADRDEVTGERYAGDWQDIGTPEQLRNLVERFQGNAAEKISDPLLS</sequence>
<keyword evidence="1 4" id="KW-0808">Transferase</keyword>
<keyword evidence="2" id="KW-0548">Nucleotidyltransferase</keyword>